<dbReference type="SUPFAM" id="SSF74650">
    <property type="entry name" value="Galactose mutarotase-like"/>
    <property type="match status" value="1"/>
</dbReference>
<reference evidence="2 3" key="1">
    <citation type="submission" date="2024-05" db="EMBL/GenBank/DDBJ databases">
        <title>Neorhizobium sp. Rsf11, a plant growth promoting and heavy metal resistant PAH-degrader.</title>
        <authorList>
            <person name="Golubev S.N."/>
            <person name="Muratova A.Y."/>
            <person name="Markelova M.I."/>
        </authorList>
    </citation>
    <scope>NUCLEOTIDE SEQUENCE [LARGE SCALE GENOMIC DNA]</scope>
    <source>
        <strain evidence="2 3">Rsf11</strain>
    </source>
</reference>
<comment type="caution">
    <text evidence="2">The sequence shown here is derived from an EMBL/GenBank/DDBJ whole genome shotgun (WGS) entry which is preliminary data.</text>
</comment>
<dbReference type="RefSeq" id="WP_227705566.1">
    <property type="nucleotide sequence ID" value="NZ_JBEAAL010000034.1"/>
</dbReference>
<keyword evidence="3" id="KW-1185">Reference proteome</keyword>
<proteinExistence type="predicted"/>
<dbReference type="EMBL" id="JBEAAL010000034">
    <property type="protein sequence ID" value="MEQ1409046.1"/>
    <property type="molecule type" value="Genomic_DNA"/>
</dbReference>
<gene>
    <name evidence="2" type="ORF">ABK249_29495</name>
</gene>
<dbReference type="InterPro" id="IPR011013">
    <property type="entry name" value="Gal_mutarotase_sf_dom"/>
</dbReference>
<dbReference type="Pfam" id="PF01263">
    <property type="entry name" value="Aldose_epim"/>
    <property type="match status" value="1"/>
</dbReference>
<accession>A0ABV0MB77</accession>
<feature type="region of interest" description="Disordered" evidence="1">
    <location>
        <begin position="195"/>
        <end position="235"/>
    </location>
</feature>
<name>A0ABV0MB77_9HYPH</name>
<evidence type="ECO:0000256" key="1">
    <source>
        <dbReference type="SAM" id="MobiDB-lite"/>
    </source>
</evidence>
<protein>
    <recommendedName>
        <fullName evidence="4">Aldose epimerase</fullName>
    </recommendedName>
</protein>
<evidence type="ECO:0000313" key="2">
    <source>
        <dbReference type="EMBL" id="MEQ1409046.1"/>
    </source>
</evidence>
<dbReference type="Gene3D" id="2.70.98.10">
    <property type="match status" value="1"/>
</dbReference>
<evidence type="ECO:0008006" key="4">
    <source>
        <dbReference type="Google" id="ProtNLM"/>
    </source>
</evidence>
<dbReference type="Proteomes" id="UP001496627">
    <property type="component" value="Unassembled WGS sequence"/>
</dbReference>
<dbReference type="InterPro" id="IPR008183">
    <property type="entry name" value="Aldose_1/G6P_1-epimerase"/>
</dbReference>
<evidence type="ECO:0000313" key="3">
    <source>
        <dbReference type="Proteomes" id="UP001496627"/>
    </source>
</evidence>
<dbReference type="InterPro" id="IPR014718">
    <property type="entry name" value="GH-type_carb-bd"/>
</dbReference>
<feature type="compositionally biased region" description="Low complexity" evidence="1">
    <location>
        <begin position="216"/>
        <end position="227"/>
    </location>
</feature>
<organism evidence="2 3">
    <name type="scientific">Neorhizobium phenanthreniclasticum</name>
    <dbReference type="NCBI Taxonomy" id="3157917"/>
    <lineage>
        <taxon>Bacteria</taxon>
        <taxon>Pseudomonadati</taxon>
        <taxon>Pseudomonadota</taxon>
        <taxon>Alphaproteobacteria</taxon>
        <taxon>Hyphomicrobiales</taxon>
        <taxon>Rhizobiaceae</taxon>
        <taxon>Rhizobium/Agrobacterium group</taxon>
        <taxon>Neorhizobium</taxon>
    </lineage>
</organism>
<sequence>METVELYNSSMAARIGLLGAELRALSLNGAELLWTPDPALWDGTCLVLFPVIGRVNDDAVSVGGTAYPMPMHGFALTSRFSVVAQCDNRCTLELRAGPETRRSYPYDFALRMTYRLSGSALQIIAEIRNDGRFALPTSLGLHPGFRWPLVPGVPKGRHLLTFDETAPILYTRPVKRLIGRPVRTPAGRRVAEARRGAVRERRAGAAFTEKPQPSLPNRGRQGGNPRRFPGHGRRHPVVAAGRRFSLHRAAARPC</sequence>